<sequence>MFKLNNKHSYLIILLYFLCLTNCTDKGLSDIDTDFPMSSVIMSVDSINLEEKGLLLPFSVSYIDSCFIFSNIRIKDRLSIWNQKTNEVINTAHIGNGPNEIIQYLPVSNNMSEFLFADRIKGKIFKLDLNSYEYKEIIQINESINRFYSLAMLDSTSIIGTGMFEQGRFLIYNIADSTYVYEDEYPSNKDIQPLQPYQKAALYAGTLIGVHPDKNKFVAAYKGLIDFYNIDESYNLSPSAHRYYHFPQFAIPEEGPVIAHKKEEAVGFLSLSYDSSYVYLLYSGSSLLDKGSSAYTGNIILVYNWEGMPVKRYVLNHSVISIHINNNMLWCIGENHKYLYKYALSL</sequence>
<evidence type="ECO:0000313" key="2">
    <source>
        <dbReference type="EMBL" id="RHH50419.1"/>
    </source>
</evidence>
<dbReference type="RefSeq" id="WP_117702910.1">
    <property type="nucleotide sequence ID" value="NZ_QSTW01000031.1"/>
</dbReference>
<name>A0A3E4Z427_9BACT</name>
<dbReference type="InterPro" id="IPR011044">
    <property type="entry name" value="Quino_amine_DH_bsu"/>
</dbReference>
<gene>
    <name evidence="2" type="ORF">DW204_01150</name>
    <name evidence="1" type="ORF">DXB87_16150</name>
</gene>
<evidence type="ECO:0000313" key="3">
    <source>
        <dbReference type="Proteomes" id="UP000260814"/>
    </source>
</evidence>
<evidence type="ECO:0000313" key="1">
    <source>
        <dbReference type="EMBL" id="RGM85523.1"/>
    </source>
</evidence>
<comment type="caution">
    <text evidence="1">The sequence shown here is derived from an EMBL/GenBank/DDBJ whole genome shotgun (WGS) entry which is preliminary data.</text>
</comment>
<dbReference type="Proteomes" id="UP000284998">
    <property type="component" value="Unassembled WGS sequence"/>
</dbReference>
<dbReference type="AlphaFoldDB" id="A0A3E4Z427"/>
<accession>A0A3E4Z427</accession>
<dbReference type="Pfam" id="PF15869">
    <property type="entry name" value="TolB_like"/>
    <property type="match status" value="1"/>
</dbReference>
<evidence type="ECO:0000313" key="4">
    <source>
        <dbReference type="Proteomes" id="UP000284998"/>
    </source>
</evidence>
<dbReference type="SUPFAM" id="SSF50969">
    <property type="entry name" value="YVTN repeat-like/Quinoprotein amine dehydrogenase"/>
    <property type="match status" value="1"/>
</dbReference>
<protein>
    <recommendedName>
        <fullName evidence="5">6-bladed beta-propeller</fullName>
    </recommendedName>
</protein>
<organism evidence="1 3">
    <name type="scientific">Phocaeicola plebeius</name>
    <dbReference type="NCBI Taxonomy" id="310297"/>
    <lineage>
        <taxon>Bacteria</taxon>
        <taxon>Pseudomonadati</taxon>
        <taxon>Bacteroidota</taxon>
        <taxon>Bacteroidia</taxon>
        <taxon>Bacteroidales</taxon>
        <taxon>Bacteroidaceae</taxon>
        <taxon>Phocaeicola</taxon>
    </lineage>
</organism>
<dbReference type="Proteomes" id="UP000260814">
    <property type="component" value="Unassembled WGS sequence"/>
</dbReference>
<proteinExistence type="predicted"/>
<dbReference type="EMBL" id="QSTW01000031">
    <property type="protein sequence ID" value="RGM85523.1"/>
    <property type="molecule type" value="Genomic_DNA"/>
</dbReference>
<reference evidence="3 4" key="1">
    <citation type="submission" date="2018-08" db="EMBL/GenBank/DDBJ databases">
        <title>A genome reference for cultivated species of the human gut microbiota.</title>
        <authorList>
            <person name="Zou Y."/>
            <person name="Xue W."/>
            <person name="Luo G."/>
        </authorList>
    </citation>
    <scope>NUCLEOTIDE SEQUENCE [LARGE SCALE GENOMIC DNA]</scope>
    <source>
        <strain evidence="2 4">AM17-44</strain>
        <strain evidence="1 3">OM06-2</strain>
    </source>
</reference>
<evidence type="ECO:0008006" key="5">
    <source>
        <dbReference type="Google" id="ProtNLM"/>
    </source>
</evidence>
<dbReference type="EMBL" id="QRJS01000002">
    <property type="protein sequence ID" value="RHH50419.1"/>
    <property type="molecule type" value="Genomic_DNA"/>
</dbReference>